<evidence type="ECO:0000313" key="2">
    <source>
        <dbReference type="Proteomes" id="UP001165160"/>
    </source>
</evidence>
<reference evidence="2" key="1">
    <citation type="journal article" date="2023" name="Commun. Biol.">
        <title>Genome analysis of Parmales, the sister group of diatoms, reveals the evolutionary specialization of diatoms from phago-mixotrophs to photoautotrophs.</title>
        <authorList>
            <person name="Ban H."/>
            <person name="Sato S."/>
            <person name="Yoshikawa S."/>
            <person name="Yamada K."/>
            <person name="Nakamura Y."/>
            <person name="Ichinomiya M."/>
            <person name="Sato N."/>
            <person name="Blanc-Mathieu R."/>
            <person name="Endo H."/>
            <person name="Kuwata A."/>
            <person name="Ogata H."/>
        </authorList>
    </citation>
    <scope>NUCLEOTIDE SEQUENCE [LARGE SCALE GENOMIC DNA]</scope>
    <source>
        <strain evidence="2">NIES 3699</strain>
    </source>
</reference>
<evidence type="ECO:0000313" key="1">
    <source>
        <dbReference type="EMBL" id="GMI15799.1"/>
    </source>
</evidence>
<comment type="caution">
    <text evidence="1">The sequence shown here is derived from an EMBL/GenBank/DDBJ whole genome shotgun (WGS) entry which is preliminary data.</text>
</comment>
<accession>A0A9W7KY80</accession>
<dbReference type="Proteomes" id="UP001165160">
    <property type="component" value="Unassembled WGS sequence"/>
</dbReference>
<keyword evidence="2" id="KW-1185">Reference proteome</keyword>
<sequence length="85" mass="9465">MIVDLEVANILAVTTSGKSTCNGQQEENNVFHGRFLGIFCFLGNFCLSSQRLGSQRYHSCNTTATIKFTYHLPLVISLTYQKSIS</sequence>
<gene>
    <name evidence="1" type="ORF">TrVE_jg4354</name>
</gene>
<protein>
    <submittedName>
        <fullName evidence="1">Uncharacterized protein</fullName>
    </submittedName>
</protein>
<proteinExistence type="predicted"/>
<name>A0A9W7KY80_9STRA</name>
<dbReference type="AlphaFoldDB" id="A0A9W7KY80"/>
<dbReference type="EMBL" id="BRXX01000533">
    <property type="protein sequence ID" value="GMI15799.1"/>
    <property type="molecule type" value="Genomic_DNA"/>
</dbReference>
<organism evidence="1 2">
    <name type="scientific">Triparma verrucosa</name>
    <dbReference type="NCBI Taxonomy" id="1606542"/>
    <lineage>
        <taxon>Eukaryota</taxon>
        <taxon>Sar</taxon>
        <taxon>Stramenopiles</taxon>
        <taxon>Ochrophyta</taxon>
        <taxon>Bolidophyceae</taxon>
        <taxon>Parmales</taxon>
        <taxon>Triparmaceae</taxon>
        <taxon>Triparma</taxon>
    </lineage>
</organism>